<comment type="caution">
    <text evidence="2">The sequence shown here is derived from an EMBL/GenBank/DDBJ whole genome shotgun (WGS) entry which is preliminary data.</text>
</comment>
<evidence type="ECO:0000313" key="2">
    <source>
        <dbReference type="EMBL" id="CAF3779456.1"/>
    </source>
</evidence>
<name>A0A819AGA1_9BILA</name>
<dbReference type="AlphaFoldDB" id="A0A819AGA1"/>
<accession>A0A819AGA1</accession>
<dbReference type="OrthoDB" id="10042552at2759"/>
<dbReference type="Proteomes" id="UP000663891">
    <property type="component" value="Unassembled WGS sequence"/>
</dbReference>
<gene>
    <name evidence="2" type="ORF">OKA104_LOCUS17291</name>
    <name evidence="1" type="ORF">VCS650_LOCUS12010</name>
</gene>
<proteinExistence type="predicted"/>
<evidence type="ECO:0000313" key="1">
    <source>
        <dbReference type="EMBL" id="CAF0950030.1"/>
    </source>
</evidence>
<reference evidence="2" key="1">
    <citation type="submission" date="2021-02" db="EMBL/GenBank/DDBJ databases">
        <authorList>
            <person name="Nowell W R."/>
        </authorList>
    </citation>
    <scope>NUCLEOTIDE SEQUENCE</scope>
</reference>
<dbReference type="EMBL" id="CAJOAY010001025">
    <property type="protein sequence ID" value="CAF3779456.1"/>
    <property type="molecule type" value="Genomic_DNA"/>
</dbReference>
<organism evidence="2 3">
    <name type="scientific">Adineta steineri</name>
    <dbReference type="NCBI Taxonomy" id="433720"/>
    <lineage>
        <taxon>Eukaryota</taxon>
        <taxon>Metazoa</taxon>
        <taxon>Spiralia</taxon>
        <taxon>Gnathifera</taxon>
        <taxon>Rotifera</taxon>
        <taxon>Eurotatoria</taxon>
        <taxon>Bdelloidea</taxon>
        <taxon>Adinetida</taxon>
        <taxon>Adinetidae</taxon>
        <taxon>Adineta</taxon>
    </lineage>
</organism>
<dbReference type="EMBL" id="CAJNON010000091">
    <property type="protein sequence ID" value="CAF0950030.1"/>
    <property type="molecule type" value="Genomic_DNA"/>
</dbReference>
<sequence length="321" mass="37188">MQSTSSIKSNDFNFSTNTSNFWSNGANRKRKVDECDLEESFQNKMFLTEEKLIQNMQSLSLDLSMNNNSTLNVQTLQENNETKINQNEINNFSQLETQYELHKLFKDNLANNDLQDRFINRIYNIERKRFSMQIVPYIPIHPAQLNNNNNHVTVEEKEQKVENNISSTVKISPIIKEENDDHLFKRPFSPVPPYTVEEPTENTTKRIPRMKRSYSQSVRYNNNLTVVELKNDTNDNLIHHSQSDYFIVEPSTPALTESPAEHIPTSLSSKQSSLQIIECSDLTSSKTNIFSKPFTSDNINVKSNFSFDGCYEEMDDDDDDI</sequence>
<protein>
    <submittedName>
        <fullName evidence="2">Uncharacterized protein</fullName>
    </submittedName>
</protein>
<evidence type="ECO:0000313" key="3">
    <source>
        <dbReference type="Proteomes" id="UP000663881"/>
    </source>
</evidence>
<dbReference type="Proteomes" id="UP000663881">
    <property type="component" value="Unassembled WGS sequence"/>
</dbReference>